<keyword evidence="5" id="KW-0560">Oxidoreductase</keyword>
<evidence type="ECO:0000313" key="7">
    <source>
        <dbReference type="EMBL" id="KAJ5532578.1"/>
    </source>
</evidence>
<dbReference type="PANTHER" id="PTHR42973:SF9">
    <property type="entry name" value="FAD-BINDING PCMH-TYPE DOMAIN-CONTAINING PROTEIN-RELATED"/>
    <property type="match status" value="1"/>
</dbReference>
<feature type="domain" description="FAD-binding PCMH-type" evidence="6">
    <location>
        <begin position="69"/>
        <end position="239"/>
    </location>
</feature>
<dbReference type="GO" id="GO:0016491">
    <property type="term" value="F:oxidoreductase activity"/>
    <property type="evidence" value="ECO:0007669"/>
    <property type="project" value="UniProtKB-KW"/>
</dbReference>
<dbReference type="GO" id="GO:0071949">
    <property type="term" value="F:FAD binding"/>
    <property type="evidence" value="ECO:0007669"/>
    <property type="project" value="InterPro"/>
</dbReference>
<dbReference type="Pfam" id="PF01565">
    <property type="entry name" value="FAD_binding_4"/>
    <property type="match status" value="1"/>
</dbReference>
<sequence>MEFLMIAAAGLMQSFCDNLSPNAAPGFLSSLCKNENIATDLGAHLSSAANVWLPGSTTFNTATTRWSSLDAPGISVVVEVATENDVAETVKYANANNLPFLAYNGGHGAIETLGAIENGIEIWLGKLTSVSIAEDGQTATFGGGIRSKQVTDALWAAGKQTVTGACECTSLLGPGLGGGHGFLQGQYGLIADQFESLNMVLANGTQVTVNKDSELWWAVKGAGHNFGIVTSVTSKIYDVQNDGLWSYKSFYYTYDKVEELYNAINRYLGTGKKQAMNLMNYSFFFNYPAIDPNHPVIAFFILQQGVGAVEEKYAEPFEKIGPIMSTGGKGTYKDLPTWTSNADDSLPCQKLGLVNARFPVDLQSYNPSAQRLAFDAFTNFTQKFPAFNNSLVLFEGYSTQGVQNIQADSTAFSHREGNLLVTPLIIYPPTDRKRDLQGSRFGEHLRQVLYHGSGQDEMHSYVNYAFGSEGPEAWYGYEPWRLERLRSLKAKYDPKGRFNFYAPFDRRKVHSPHYPSRKKVYISN</sequence>
<evidence type="ECO:0000256" key="4">
    <source>
        <dbReference type="ARBA" id="ARBA00022827"/>
    </source>
</evidence>
<dbReference type="InterPro" id="IPR006094">
    <property type="entry name" value="Oxid_FAD_bind_N"/>
</dbReference>
<name>A0AAD6GD38_9EURO</name>
<dbReference type="SUPFAM" id="SSF56176">
    <property type="entry name" value="FAD-binding/transporter-associated domain-like"/>
    <property type="match status" value="1"/>
</dbReference>
<dbReference type="Gene3D" id="3.40.462.20">
    <property type="match status" value="1"/>
</dbReference>
<dbReference type="Gene3D" id="3.30.465.10">
    <property type="match status" value="1"/>
</dbReference>
<keyword evidence="8" id="KW-1185">Reference proteome</keyword>
<dbReference type="InterPro" id="IPR016169">
    <property type="entry name" value="FAD-bd_PCMH_sub2"/>
</dbReference>
<dbReference type="PROSITE" id="PS51387">
    <property type="entry name" value="FAD_PCMH"/>
    <property type="match status" value="1"/>
</dbReference>
<keyword evidence="3" id="KW-0285">Flavoprotein</keyword>
<dbReference type="Proteomes" id="UP001220324">
    <property type="component" value="Unassembled WGS sequence"/>
</dbReference>
<evidence type="ECO:0000256" key="3">
    <source>
        <dbReference type="ARBA" id="ARBA00022630"/>
    </source>
</evidence>
<evidence type="ECO:0000256" key="1">
    <source>
        <dbReference type="ARBA" id="ARBA00001974"/>
    </source>
</evidence>
<comment type="cofactor">
    <cofactor evidence="1">
        <name>FAD</name>
        <dbReference type="ChEBI" id="CHEBI:57692"/>
    </cofactor>
</comment>
<dbReference type="Pfam" id="PF08031">
    <property type="entry name" value="BBE"/>
    <property type="match status" value="1"/>
</dbReference>
<reference evidence="7 8" key="1">
    <citation type="journal article" date="2023" name="IMA Fungus">
        <title>Comparative genomic study of the Penicillium genus elucidates a diverse pangenome and 15 lateral gene transfer events.</title>
        <authorList>
            <person name="Petersen C."/>
            <person name="Sorensen T."/>
            <person name="Nielsen M.R."/>
            <person name="Sondergaard T.E."/>
            <person name="Sorensen J.L."/>
            <person name="Fitzpatrick D.A."/>
            <person name="Frisvad J.C."/>
            <person name="Nielsen K.L."/>
        </authorList>
    </citation>
    <scope>NUCLEOTIDE SEQUENCE [LARGE SCALE GENOMIC DNA]</scope>
    <source>
        <strain evidence="7 8">IBT 35679</strain>
    </source>
</reference>
<dbReference type="AlphaFoldDB" id="A0AAD6GD38"/>
<gene>
    <name evidence="7" type="ORF">N7494_009130</name>
</gene>
<dbReference type="InterPro" id="IPR050416">
    <property type="entry name" value="FAD-linked_Oxidoreductase"/>
</dbReference>
<comment type="caution">
    <text evidence="7">The sequence shown here is derived from an EMBL/GenBank/DDBJ whole genome shotgun (WGS) entry which is preliminary data.</text>
</comment>
<dbReference type="InterPro" id="IPR016167">
    <property type="entry name" value="FAD-bd_PCMH_sub1"/>
</dbReference>
<protein>
    <recommendedName>
        <fullName evidence="6">FAD-binding PCMH-type domain-containing protein</fullName>
    </recommendedName>
</protein>
<evidence type="ECO:0000256" key="5">
    <source>
        <dbReference type="ARBA" id="ARBA00023002"/>
    </source>
</evidence>
<dbReference type="InterPro" id="IPR036318">
    <property type="entry name" value="FAD-bd_PCMH-like_sf"/>
</dbReference>
<dbReference type="EMBL" id="JAQIZZ010000007">
    <property type="protein sequence ID" value="KAJ5532578.1"/>
    <property type="molecule type" value="Genomic_DNA"/>
</dbReference>
<dbReference type="InterPro" id="IPR012951">
    <property type="entry name" value="BBE"/>
</dbReference>
<dbReference type="PANTHER" id="PTHR42973">
    <property type="entry name" value="BINDING OXIDOREDUCTASE, PUTATIVE (AFU_ORTHOLOGUE AFUA_1G17690)-RELATED"/>
    <property type="match status" value="1"/>
</dbReference>
<proteinExistence type="inferred from homology"/>
<keyword evidence="4" id="KW-0274">FAD</keyword>
<organism evidence="7 8">
    <name type="scientific">Penicillium frequentans</name>
    <dbReference type="NCBI Taxonomy" id="3151616"/>
    <lineage>
        <taxon>Eukaryota</taxon>
        <taxon>Fungi</taxon>
        <taxon>Dikarya</taxon>
        <taxon>Ascomycota</taxon>
        <taxon>Pezizomycotina</taxon>
        <taxon>Eurotiomycetes</taxon>
        <taxon>Eurotiomycetidae</taxon>
        <taxon>Eurotiales</taxon>
        <taxon>Aspergillaceae</taxon>
        <taxon>Penicillium</taxon>
    </lineage>
</organism>
<evidence type="ECO:0000256" key="2">
    <source>
        <dbReference type="ARBA" id="ARBA00005466"/>
    </source>
</evidence>
<accession>A0AAD6GD38</accession>
<comment type="similarity">
    <text evidence="2">Belongs to the oxygen-dependent FAD-linked oxidoreductase family.</text>
</comment>
<dbReference type="InterPro" id="IPR016166">
    <property type="entry name" value="FAD-bd_PCMH"/>
</dbReference>
<evidence type="ECO:0000259" key="6">
    <source>
        <dbReference type="PROSITE" id="PS51387"/>
    </source>
</evidence>
<evidence type="ECO:0000313" key="8">
    <source>
        <dbReference type="Proteomes" id="UP001220324"/>
    </source>
</evidence>
<dbReference type="Gene3D" id="3.30.43.10">
    <property type="entry name" value="Uridine Diphospho-n-acetylenolpyruvylglucosamine Reductase, domain 2"/>
    <property type="match status" value="1"/>
</dbReference>